<evidence type="ECO:0000313" key="2">
    <source>
        <dbReference type="EMBL" id="NYD43273.1"/>
    </source>
</evidence>
<name>A0A7Y9E8Q8_9ACTN</name>
<evidence type="ECO:0000259" key="1">
    <source>
        <dbReference type="Pfam" id="PF00561"/>
    </source>
</evidence>
<dbReference type="EMBL" id="JACCBG010000001">
    <property type="protein sequence ID" value="NYD43273.1"/>
    <property type="molecule type" value="Genomic_DNA"/>
</dbReference>
<organism evidence="2 3">
    <name type="scientific">Nocardioides panaciterrulae</name>
    <dbReference type="NCBI Taxonomy" id="661492"/>
    <lineage>
        <taxon>Bacteria</taxon>
        <taxon>Bacillati</taxon>
        <taxon>Actinomycetota</taxon>
        <taxon>Actinomycetes</taxon>
        <taxon>Propionibacteriales</taxon>
        <taxon>Nocardioidaceae</taxon>
        <taxon>Nocardioides</taxon>
    </lineage>
</organism>
<dbReference type="SUPFAM" id="SSF53474">
    <property type="entry name" value="alpha/beta-Hydrolases"/>
    <property type="match status" value="1"/>
</dbReference>
<reference evidence="2 3" key="1">
    <citation type="submission" date="2020-07" db="EMBL/GenBank/DDBJ databases">
        <title>Sequencing the genomes of 1000 actinobacteria strains.</title>
        <authorList>
            <person name="Klenk H.-P."/>
        </authorList>
    </citation>
    <scope>NUCLEOTIDE SEQUENCE [LARGE SCALE GENOMIC DNA]</scope>
    <source>
        <strain evidence="2 3">DSM 21350</strain>
    </source>
</reference>
<dbReference type="InterPro" id="IPR050471">
    <property type="entry name" value="AB_hydrolase"/>
</dbReference>
<dbReference type="Proteomes" id="UP000535511">
    <property type="component" value="Unassembled WGS sequence"/>
</dbReference>
<dbReference type="PANTHER" id="PTHR43433">
    <property type="entry name" value="HYDROLASE, ALPHA/BETA FOLD FAMILY PROTEIN"/>
    <property type="match status" value="1"/>
</dbReference>
<dbReference type="InterPro" id="IPR000073">
    <property type="entry name" value="AB_hydrolase_1"/>
</dbReference>
<sequence>MDEHVDYLEVTTDDGRVLEVLTGGDPDGLAWLYHSGSPSAAVPFARFEDAARRQGLRMITYSRPGYGGSSPYSWEDGAPRVVDDVADSMTILEQLGVEEFVTLGWSGGGPRALACGALLPDRCLAVATLAGVGPKDGQGLDWFAGMAPENRAEYAAAVQGPDAYAAYLTEDFLPILQTPLAELVGAMGGLLTPVDAAAFTDDLGDYLARSLQRAGAQGVRGVRDDGLVATAPWGFDLQSTRVPVGVWQGRQDAMVPFAHGEWLAAHVPGAEPHLFDEDGHISLAVRIEEILADLKVLAGR</sequence>
<dbReference type="AlphaFoldDB" id="A0A7Y9E8Q8"/>
<keyword evidence="3" id="KW-1185">Reference proteome</keyword>
<accession>A0A7Y9E8Q8</accession>
<dbReference type="Gene3D" id="3.40.50.1820">
    <property type="entry name" value="alpha/beta hydrolase"/>
    <property type="match status" value="1"/>
</dbReference>
<dbReference type="PANTHER" id="PTHR43433:SF5">
    <property type="entry name" value="AB HYDROLASE-1 DOMAIN-CONTAINING PROTEIN"/>
    <property type="match status" value="1"/>
</dbReference>
<gene>
    <name evidence="2" type="ORF">BJZ21_003356</name>
</gene>
<dbReference type="RefSeq" id="WP_179664811.1">
    <property type="nucleotide sequence ID" value="NZ_JACCBG010000001.1"/>
</dbReference>
<dbReference type="Pfam" id="PF00561">
    <property type="entry name" value="Abhydrolase_1"/>
    <property type="match status" value="1"/>
</dbReference>
<comment type="caution">
    <text evidence="2">The sequence shown here is derived from an EMBL/GenBank/DDBJ whole genome shotgun (WGS) entry which is preliminary data.</text>
</comment>
<dbReference type="InterPro" id="IPR029058">
    <property type="entry name" value="AB_hydrolase_fold"/>
</dbReference>
<evidence type="ECO:0000313" key="3">
    <source>
        <dbReference type="Proteomes" id="UP000535511"/>
    </source>
</evidence>
<feature type="domain" description="AB hydrolase-1" evidence="1">
    <location>
        <begin position="38"/>
        <end position="283"/>
    </location>
</feature>
<proteinExistence type="predicted"/>
<dbReference type="GO" id="GO:0003824">
    <property type="term" value="F:catalytic activity"/>
    <property type="evidence" value="ECO:0007669"/>
    <property type="project" value="UniProtKB-ARBA"/>
</dbReference>
<protein>
    <submittedName>
        <fullName evidence="2">Pimeloyl-ACP methyl ester carboxylesterase</fullName>
    </submittedName>
</protein>